<evidence type="ECO:0000313" key="2">
    <source>
        <dbReference type="Proteomes" id="UP000053660"/>
    </source>
</evidence>
<dbReference type="EMBL" id="KN612770">
    <property type="protein sequence ID" value="KHJ75412.1"/>
    <property type="molecule type" value="Genomic_DNA"/>
</dbReference>
<dbReference type="AlphaFoldDB" id="A0A0B1RW60"/>
<name>A0A0B1RW60_OESDE</name>
<evidence type="ECO:0000313" key="1">
    <source>
        <dbReference type="EMBL" id="KHJ75412.1"/>
    </source>
</evidence>
<keyword evidence="2" id="KW-1185">Reference proteome</keyword>
<reference evidence="1 2" key="1">
    <citation type="submission" date="2014-03" db="EMBL/GenBank/DDBJ databases">
        <title>Draft genome of the hookworm Oesophagostomum dentatum.</title>
        <authorList>
            <person name="Mitreva M."/>
        </authorList>
    </citation>
    <scope>NUCLEOTIDE SEQUENCE [LARGE SCALE GENOMIC DNA]</scope>
    <source>
        <strain evidence="1 2">OD-Hann</strain>
    </source>
</reference>
<proteinExistence type="predicted"/>
<organism evidence="1 2">
    <name type="scientific">Oesophagostomum dentatum</name>
    <name type="common">Nodular worm</name>
    <dbReference type="NCBI Taxonomy" id="61180"/>
    <lineage>
        <taxon>Eukaryota</taxon>
        <taxon>Metazoa</taxon>
        <taxon>Ecdysozoa</taxon>
        <taxon>Nematoda</taxon>
        <taxon>Chromadorea</taxon>
        <taxon>Rhabditida</taxon>
        <taxon>Rhabditina</taxon>
        <taxon>Rhabditomorpha</taxon>
        <taxon>Strongyloidea</taxon>
        <taxon>Strongylidae</taxon>
        <taxon>Oesophagostomum</taxon>
    </lineage>
</organism>
<dbReference type="OrthoDB" id="5830402at2759"/>
<accession>A0A0B1RW60</accession>
<protein>
    <submittedName>
        <fullName evidence="1">Uncharacterized protein</fullName>
    </submittedName>
</protein>
<sequence length="88" mass="9946">MDYVTCARSDLFEGVLDHPDPSRLKHIISKYELKCAILPKCELDAEYMKIVPVPTLSRIIAETGSASILRRDFPSVDIVEMDVESLLH</sequence>
<dbReference type="Proteomes" id="UP000053660">
    <property type="component" value="Unassembled WGS sequence"/>
</dbReference>
<gene>
    <name evidence="1" type="ORF">OESDEN_24972</name>
</gene>